<gene>
    <name evidence="1" type="ORF">UFOPK3204_01934</name>
</gene>
<protein>
    <submittedName>
        <fullName evidence="1">Unannotated protein</fullName>
    </submittedName>
</protein>
<organism evidence="1">
    <name type="scientific">freshwater metagenome</name>
    <dbReference type="NCBI Taxonomy" id="449393"/>
    <lineage>
        <taxon>unclassified sequences</taxon>
        <taxon>metagenomes</taxon>
        <taxon>ecological metagenomes</taxon>
    </lineage>
</organism>
<name>A0A6J7AWE3_9ZZZZ</name>
<proteinExistence type="predicted"/>
<sequence length="93" mass="9347">MGLRALGGSDGRAHSAFTVCREVVGKPALVCAATSGVTGGDRDHHSSATCDASAANRDGHERWLGGAAGEFASDARGCSGHGSRAARRIRLAG</sequence>
<dbReference type="AlphaFoldDB" id="A0A6J7AWE3"/>
<reference evidence="1" key="1">
    <citation type="submission" date="2020-05" db="EMBL/GenBank/DDBJ databases">
        <authorList>
            <person name="Chiriac C."/>
            <person name="Salcher M."/>
            <person name="Ghai R."/>
            <person name="Kavagutti S V."/>
        </authorList>
    </citation>
    <scope>NUCLEOTIDE SEQUENCE</scope>
</reference>
<accession>A0A6J7AWE3</accession>
<dbReference type="EMBL" id="CAFABK010000177">
    <property type="protein sequence ID" value="CAB4836129.1"/>
    <property type="molecule type" value="Genomic_DNA"/>
</dbReference>
<evidence type="ECO:0000313" key="1">
    <source>
        <dbReference type="EMBL" id="CAB4836129.1"/>
    </source>
</evidence>